<evidence type="ECO:0000313" key="2">
    <source>
        <dbReference type="EMBL" id="SNV41069.1"/>
    </source>
</evidence>
<evidence type="ECO:0000259" key="1">
    <source>
        <dbReference type="Pfam" id="PF01370"/>
    </source>
</evidence>
<dbReference type="GO" id="GO:0004029">
    <property type="term" value="F:aldehyde dehydrogenase (NAD+) activity"/>
    <property type="evidence" value="ECO:0007669"/>
    <property type="project" value="TreeGrafter"/>
</dbReference>
<dbReference type="GO" id="GO:0005737">
    <property type="term" value="C:cytoplasm"/>
    <property type="evidence" value="ECO:0007669"/>
    <property type="project" value="TreeGrafter"/>
</dbReference>
<dbReference type="KEGG" id="ctak:4412677_00866"/>
<dbReference type="InterPro" id="IPR001509">
    <property type="entry name" value="Epimerase_deHydtase"/>
</dbReference>
<dbReference type="InterPro" id="IPR036291">
    <property type="entry name" value="NAD(P)-bd_dom_sf"/>
</dbReference>
<accession>A0A239X3F3</accession>
<feature type="domain" description="NAD-dependent epimerase/dehydratase" evidence="1">
    <location>
        <begin position="2"/>
        <end position="228"/>
    </location>
</feature>
<name>A0A239X3F3_9FLAO</name>
<dbReference type="Pfam" id="PF01370">
    <property type="entry name" value="Epimerase"/>
    <property type="match status" value="1"/>
</dbReference>
<proteinExistence type="predicted"/>
<dbReference type="PANTHER" id="PTHR48079">
    <property type="entry name" value="PROTEIN YEEZ"/>
    <property type="match status" value="1"/>
</dbReference>
<protein>
    <submittedName>
        <fullName evidence="2">Cholesterol dehydrogenase</fullName>
    </submittedName>
</protein>
<dbReference type="EMBL" id="LT906465">
    <property type="protein sequence ID" value="SNV41069.1"/>
    <property type="molecule type" value="Genomic_DNA"/>
</dbReference>
<dbReference type="Gene3D" id="3.40.50.720">
    <property type="entry name" value="NAD(P)-binding Rossmann-like Domain"/>
    <property type="match status" value="1"/>
</dbReference>
<gene>
    <name evidence="2" type="ORF">SAMEA4412677_00866</name>
</gene>
<reference evidence="2 3" key="1">
    <citation type="submission" date="2017-06" db="EMBL/GenBank/DDBJ databases">
        <authorList>
            <consortium name="Pathogen Informatics"/>
        </authorList>
    </citation>
    <scope>NUCLEOTIDE SEQUENCE [LARGE SCALE GENOMIC DNA]</scope>
    <source>
        <strain evidence="2 3">NCTC13490</strain>
    </source>
</reference>
<dbReference type="PANTHER" id="PTHR48079:SF6">
    <property type="entry name" value="NAD(P)-BINDING DOMAIN-CONTAINING PROTEIN-RELATED"/>
    <property type="match status" value="1"/>
</dbReference>
<dbReference type="AlphaFoldDB" id="A0A239X3F3"/>
<dbReference type="RefSeq" id="WP_095070717.1">
    <property type="nucleotide sequence ID" value="NZ_LT906465.1"/>
</dbReference>
<organism evidence="2 3">
    <name type="scientific">Chryseobacterium taklimakanense</name>
    <dbReference type="NCBI Taxonomy" id="536441"/>
    <lineage>
        <taxon>Bacteria</taxon>
        <taxon>Pseudomonadati</taxon>
        <taxon>Bacteroidota</taxon>
        <taxon>Flavobacteriia</taxon>
        <taxon>Flavobacteriales</taxon>
        <taxon>Weeksellaceae</taxon>
        <taxon>Chryseobacterium group</taxon>
        <taxon>Chryseobacterium</taxon>
    </lineage>
</organism>
<dbReference type="SUPFAM" id="SSF51735">
    <property type="entry name" value="NAD(P)-binding Rossmann-fold domains"/>
    <property type="match status" value="1"/>
</dbReference>
<keyword evidence="3" id="KW-1185">Reference proteome</keyword>
<dbReference type="Proteomes" id="UP000215196">
    <property type="component" value="Chromosome 1"/>
</dbReference>
<evidence type="ECO:0000313" key="3">
    <source>
        <dbReference type="Proteomes" id="UP000215196"/>
    </source>
</evidence>
<dbReference type="InterPro" id="IPR051783">
    <property type="entry name" value="NAD(P)-dependent_oxidoreduct"/>
</dbReference>
<sequence>MVLVTGATGILGRVIVLELLKRGKIVRAAKRKSSNLDEVRHSFQFYTESPDDFFNKIEWMNVDFEDIDSLKSALDGVQEVYHCAAKVSFHPKDRREMYHTNIEGTKNLLYACENSSVQKFLFVSSMAVFDGVNEDGMVDENSDFNPKFDHSDYAVSKHFSEMEVWRAAAEGLNVTIINPGIIIGSGNWNSSSGELFESLRKYPFAMSGTSAYVDVRDVAKIAVDLLEKNIFNEKFILISENKKFADMANLVREKLGIGPVKILSKSVLKLGYAGNLLFGWAFPPLRMINKVNLDSVTSNNLVSNQKIKEKLDYQFIPVAESVDFHLKNYIKDRRPKPGA</sequence>